<keyword evidence="3" id="KW-1185">Reference proteome</keyword>
<protein>
    <submittedName>
        <fullName evidence="2">Uncharacterized protein</fullName>
    </submittedName>
</protein>
<dbReference type="Pfam" id="PF14441">
    <property type="entry name" value="OTT_1508_deam"/>
    <property type="match status" value="1"/>
</dbReference>
<feature type="region of interest" description="Disordered" evidence="1">
    <location>
        <begin position="1"/>
        <end position="22"/>
    </location>
</feature>
<dbReference type="Proteomes" id="UP001583177">
    <property type="component" value="Unassembled WGS sequence"/>
</dbReference>
<feature type="compositionally biased region" description="Polar residues" evidence="1">
    <location>
        <begin position="1"/>
        <end position="13"/>
    </location>
</feature>
<name>A0ABR3XEX1_9PEZI</name>
<dbReference type="EMBL" id="JAWRVE010000022">
    <property type="protein sequence ID" value="KAL1874471.1"/>
    <property type="molecule type" value="Genomic_DNA"/>
</dbReference>
<organism evidence="2 3">
    <name type="scientific">Diaporthe australafricana</name>
    <dbReference type="NCBI Taxonomy" id="127596"/>
    <lineage>
        <taxon>Eukaryota</taxon>
        <taxon>Fungi</taxon>
        <taxon>Dikarya</taxon>
        <taxon>Ascomycota</taxon>
        <taxon>Pezizomycotina</taxon>
        <taxon>Sordariomycetes</taxon>
        <taxon>Sordariomycetidae</taxon>
        <taxon>Diaporthales</taxon>
        <taxon>Diaporthaceae</taxon>
        <taxon>Diaporthe</taxon>
    </lineage>
</organism>
<comment type="caution">
    <text evidence="2">The sequence shown here is derived from an EMBL/GenBank/DDBJ whole genome shotgun (WGS) entry which is preliminary data.</text>
</comment>
<reference evidence="2 3" key="1">
    <citation type="journal article" date="2024" name="IMA Fungus">
        <title>IMA Genome - F19 : A genome assembly and annotation guide to empower mycologists, including annotated draft genome sequences of Ceratocystis pirilliformis, Diaporthe australafricana, Fusarium ophioides, Paecilomyces lecythidis, and Sporothrix stenoceras.</title>
        <authorList>
            <person name="Aylward J."/>
            <person name="Wilson A.M."/>
            <person name="Visagie C.M."/>
            <person name="Spraker J."/>
            <person name="Barnes I."/>
            <person name="Buitendag C."/>
            <person name="Ceriani C."/>
            <person name="Del Mar Angel L."/>
            <person name="du Plessis D."/>
            <person name="Fuchs T."/>
            <person name="Gasser K."/>
            <person name="Kramer D."/>
            <person name="Li W."/>
            <person name="Munsamy K."/>
            <person name="Piso A."/>
            <person name="Price J.L."/>
            <person name="Sonnekus B."/>
            <person name="Thomas C."/>
            <person name="van der Nest A."/>
            <person name="van Dijk A."/>
            <person name="van Heerden A."/>
            <person name="van Vuuren N."/>
            <person name="Yilmaz N."/>
            <person name="Duong T.A."/>
            <person name="van der Merwe N.A."/>
            <person name="Wingfield M.J."/>
            <person name="Wingfield B.D."/>
        </authorList>
    </citation>
    <scope>NUCLEOTIDE SEQUENCE [LARGE SCALE GENOMIC DNA]</scope>
    <source>
        <strain evidence="2 3">CMW 18300</strain>
    </source>
</reference>
<sequence>MEDTESQFLSSNESSDDEVLDTEDRNDNAIWEHRCLLDLGLPNNRHGFALKDAFYAAAVFFYNTTDNQRCWVEREPNTGASTSIRGQVLDGLALFFARYKDDLEPRGKPSSKQQAKQQDEEGSPSAAHVTATAFGGLTVDEVNGKQSSFTIYIAKNGGPQNLDGIGDKECMEKLKDWYNSFVGDPSVEIPPKPTRSDEMWNYMQKTRQGSATANLRDPAHFPEPRDWGEFTQGFAGSAGEDAAFIQLRIQQDWEHLRNLLRLMDESDIKKKYEKGDTDLNEFVNHICIDDNQSWNMSYQRPPKDVEKEMSAQTCFRKLIKHFKMLKALGSLWNAFHHLAKDEKYSQAEIRFEFLPLPEEASTPEIKKGPLVEILEHWKEEVNDLVNGREDEIPGTEDRHKKSSGMAIPRTNRTRAPETKQVLLDDVERRQAIKSLEDFDTTLKNLKQGGNIFPKFHCELQLLTMAQGVDKGHRSKDPQVKDRPLYDYFGCSKLSCFTCWEVLKSQGFSTKNTHGVLYRQVAFPLLWRAPEPEKVAKCLNKITNQLVESVIDPKRKVESFRVSRISTGQASETATYGLPGIIVPIRAPSDS</sequence>
<dbReference type="InterPro" id="IPR027796">
    <property type="entry name" value="OTT_1508_deam-like"/>
</dbReference>
<gene>
    <name evidence="2" type="ORF">Daus18300_003489</name>
</gene>
<evidence type="ECO:0000313" key="3">
    <source>
        <dbReference type="Proteomes" id="UP001583177"/>
    </source>
</evidence>
<evidence type="ECO:0000256" key="1">
    <source>
        <dbReference type="SAM" id="MobiDB-lite"/>
    </source>
</evidence>
<feature type="region of interest" description="Disordered" evidence="1">
    <location>
        <begin position="104"/>
        <end position="127"/>
    </location>
</feature>
<accession>A0ABR3XEX1</accession>
<proteinExistence type="predicted"/>
<evidence type="ECO:0000313" key="2">
    <source>
        <dbReference type="EMBL" id="KAL1874471.1"/>
    </source>
</evidence>